<sequence length="81" mass="8885">MTVCVCGTWRGVQGNAVDLHILGFLHIAMVVLYCTWVLVNLVGVAQRISMTVKVDTMSDCHQLGNTNSFMISLISERSNEG</sequence>
<dbReference type="Proteomes" id="UP000248817">
    <property type="component" value="Unassembled WGS sequence"/>
</dbReference>
<gene>
    <name evidence="2" type="ORF">BP00DRAFT_184726</name>
</gene>
<dbReference type="EMBL" id="KZ825508">
    <property type="protein sequence ID" value="PYI30987.1"/>
    <property type="molecule type" value="Genomic_DNA"/>
</dbReference>
<name>A0A2V5J1V6_9EURO</name>
<reference evidence="2 3" key="1">
    <citation type="submission" date="2018-02" db="EMBL/GenBank/DDBJ databases">
        <title>The genomes of Aspergillus section Nigri reveals drivers in fungal speciation.</title>
        <authorList>
            <consortium name="DOE Joint Genome Institute"/>
            <person name="Vesth T.C."/>
            <person name="Nybo J."/>
            <person name="Theobald S."/>
            <person name="Brandl J."/>
            <person name="Frisvad J.C."/>
            <person name="Nielsen K.F."/>
            <person name="Lyhne E.K."/>
            <person name="Kogle M.E."/>
            <person name="Kuo A."/>
            <person name="Riley R."/>
            <person name="Clum A."/>
            <person name="Nolan M."/>
            <person name="Lipzen A."/>
            <person name="Salamov A."/>
            <person name="Henrissat B."/>
            <person name="Wiebenga A."/>
            <person name="De vries R.P."/>
            <person name="Grigoriev I.V."/>
            <person name="Mortensen U.H."/>
            <person name="Andersen M.R."/>
            <person name="Baker S.E."/>
        </authorList>
    </citation>
    <scope>NUCLEOTIDE SEQUENCE [LARGE SCALE GENOMIC DNA]</scope>
    <source>
        <strain evidence="2 3">CBS 114.80</strain>
    </source>
</reference>
<keyword evidence="1" id="KW-0472">Membrane</keyword>
<evidence type="ECO:0000256" key="1">
    <source>
        <dbReference type="SAM" id="Phobius"/>
    </source>
</evidence>
<organism evidence="2 3">
    <name type="scientific">Aspergillus indologenus CBS 114.80</name>
    <dbReference type="NCBI Taxonomy" id="1450541"/>
    <lineage>
        <taxon>Eukaryota</taxon>
        <taxon>Fungi</taxon>
        <taxon>Dikarya</taxon>
        <taxon>Ascomycota</taxon>
        <taxon>Pezizomycotina</taxon>
        <taxon>Eurotiomycetes</taxon>
        <taxon>Eurotiomycetidae</taxon>
        <taxon>Eurotiales</taxon>
        <taxon>Aspergillaceae</taxon>
        <taxon>Aspergillus</taxon>
        <taxon>Aspergillus subgen. Circumdati</taxon>
    </lineage>
</organism>
<evidence type="ECO:0000313" key="3">
    <source>
        <dbReference type="Proteomes" id="UP000248817"/>
    </source>
</evidence>
<dbReference type="AlphaFoldDB" id="A0A2V5J1V6"/>
<feature type="transmembrane region" description="Helical" evidence="1">
    <location>
        <begin position="19"/>
        <end position="43"/>
    </location>
</feature>
<protein>
    <submittedName>
        <fullName evidence="2">Uncharacterized protein</fullName>
    </submittedName>
</protein>
<proteinExistence type="predicted"/>
<keyword evidence="1" id="KW-0812">Transmembrane</keyword>
<evidence type="ECO:0000313" key="2">
    <source>
        <dbReference type="EMBL" id="PYI30987.1"/>
    </source>
</evidence>
<keyword evidence="1" id="KW-1133">Transmembrane helix</keyword>
<accession>A0A2V5J1V6</accession>
<keyword evidence="3" id="KW-1185">Reference proteome</keyword>